<dbReference type="RefSeq" id="WP_334316260.1">
    <property type="nucleotide sequence ID" value="NZ_CP065938.1"/>
</dbReference>
<dbReference type="EMBL" id="CP065938">
    <property type="protein sequence ID" value="UWX06649.1"/>
    <property type="molecule type" value="Genomic_DNA"/>
</dbReference>
<evidence type="ECO:0000256" key="5">
    <source>
        <dbReference type="PROSITE-ProRule" id="PRU01023"/>
    </source>
</evidence>
<evidence type="ECO:0000313" key="8">
    <source>
        <dbReference type="Proteomes" id="UP001058120"/>
    </source>
</evidence>
<keyword evidence="1 5" id="KW-0489">Methyltransferase</keyword>
<dbReference type="Proteomes" id="UP001058120">
    <property type="component" value="Chromosome"/>
</dbReference>
<dbReference type="InterPro" id="IPR029063">
    <property type="entry name" value="SAM-dependent_MTases_sf"/>
</dbReference>
<feature type="active site" description="Nucleophile" evidence="5">
    <location>
        <position position="186"/>
    </location>
</feature>
<reference evidence="7" key="1">
    <citation type="submission" date="2020-12" db="EMBL/GenBank/DDBJ databases">
        <title>Taurinivorans muris gen. nov., sp. nov., fundamental and realized metabolic niche of a ubiquitous sulfidogenic bacterium in the murine intestine.</title>
        <authorList>
            <person name="Ye H."/>
            <person name="Hanson B.T."/>
            <person name="Loy A."/>
        </authorList>
    </citation>
    <scope>NUCLEOTIDE SEQUENCE</scope>
    <source>
        <strain evidence="7">LT0009</strain>
    </source>
</reference>
<dbReference type="SUPFAM" id="SSF53335">
    <property type="entry name" value="S-adenosyl-L-methionine-dependent methyltransferases"/>
    <property type="match status" value="1"/>
</dbReference>
<evidence type="ECO:0000256" key="1">
    <source>
        <dbReference type="ARBA" id="ARBA00022603"/>
    </source>
</evidence>
<proteinExistence type="inferred from homology"/>
<comment type="similarity">
    <text evidence="5">Belongs to the class I-like SAM-binding methyltransferase superfamily. RsmB/NOP family.</text>
</comment>
<keyword evidence="4 5" id="KW-0694">RNA-binding</keyword>
<gene>
    <name evidence="7" type="ORF">JBF11_04910</name>
</gene>
<evidence type="ECO:0000256" key="3">
    <source>
        <dbReference type="ARBA" id="ARBA00022691"/>
    </source>
</evidence>
<name>A0ABY5Y370_9BACT</name>
<evidence type="ECO:0000256" key="4">
    <source>
        <dbReference type="ARBA" id="ARBA00022884"/>
    </source>
</evidence>
<dbReference type="InterPro" id="IPR023267">
    <property type="entry name" value="RCMT"/>
</dbReference>
<organism evidence="7 8">
    <name type="scientific">Taurinivorans muris</name>
    <dbReference type="NCBI Taxonomy" id="2787751"/>
    <lineage>
        <taxon>Bacteria</taxon>
        <taxon>Pseudomonadati</taxon>
        <taxon>Thermodesulfobacteriota</taxon>
        <taxon>Desulfovibrionia</taxon>
        <taxon>Desulfovibrionales</taxon>
        <taxon>Desulfovibrionaceae</taxon>
        <taxon>Taurinivorans</taxon>
    </lineage>
</organism>
<feature type="domain" description="SAM-dependent MTase RsmB/NOP-type" evidence="6">
    <location>
        <begin position="1"/>
        <end position="250"/>
    </location>
</feature>
<dbReference type="Gene3D" id="3.40.50.150">
    <property type="entry name" value="Vaccinia Virus protein VP39"/>
    <property type="match status" value="1"/>
</dbReference>
<protein>
    <submittedName>
        <fullName evidence="7">RsmB/NOP family class I SAM-dependent RNA methyltransferase</fullName>
    </submittedName>
</protein>
<dbReference type="GO" id="GO:0008168">
    <property type="term" value="F:methyltransferase activity"/>
    <property type="evidence" value="ECO:0007669"/>
    <property type="project" value="UniProtKB-KW"/>
</dbReference>
<accession>A0ABY5Y370</accession>
<dbReference type="InterPro" id="IPR001678">
    <property type="entry name" value="MeTrfase_RsmB-F_NOP2_dom"/>
</dbReference>
<dbReference type="PANTHER" id="PTHR22807:SF30">
    <property type="entry name" value="28S RRNA (CYTOSINE(4447)-C(5))-METHYLTRANSFERASE-RELATED"/>
    <property type="match status" value="1"/>
</dbReference>
<keyword evidence="2 5" id="KW-0808">Transferase</keyword>
<dbReference type="PANTHER" id="PTHR22807">
    <property type="entry name" value="NOP2 YEAST -RELATED NOL1/NOP2/FMU SUN DOMAIN-CONTAINING"/>
    <property type="match status" value="1"/>
</dbReference>
<keyword evidence="8" id="KW-1185">Reference proteome</keyword>
<feature type="binding site" evidence="5">
    <location>
        <position position="133"/>
    </location>
    <ligand>
        <name>S-adenosyl-L-methionine</name>
        <dbReference type="ChEBI" id="CHEBI:59789"/>
    </ligand>
</feature>
<sequence length="392" mass="44089">MLSLQGFSWEEEDFFSSACRLLEEPFSLGASIAGFFGFIYIQDRASMLPPVALMPDRGAFVLDMCASPGSKTGQLAHIVGEEGFVLGNEVSPPRLATLRRNLQQMGLFQTASCCFEGQHIPLPGGFCDFIQLDPPCSGWGTVEKNPRVMEIWKEEKTLPLVSLQRELLKNAERLLKPGGVLVYSTCTTNLEENEAQVKFAQEELGLTLEKLSPLPEFVMDEPMLGMDGVWRLSPRIGDTQGFFVARLRKKNGGESFIPEERQWGEPLARKYVQELGIAENYLEYGDIAVFKESLHFVHRQAKFFPQNFAWQGMYMGKAGKSNEVQLSPRVRMAGDLPMTHFEGKDGLEKIKGLLSGQSFSCDFKEKNVLMAWNGLVLGRLKVKNKRLIWSER</sequence>
<feature type="binding site" evidence="5">
    <location>
        <position position="89"/>
    </location>
    <ligand>
        <name>S-adenosyl-L-methionine</name>
        <dbReference type="ChEBI" id="CHEBI:59789"/>
    </ligand>
</feature>
<evidence type="ECO:0000313" key="7">
    <source>
        <dbReference type="EMBL" id="UWX06649.1"/>
    </source>
</evidence>
<keyword evidence="3 5" id="KW-0949">S-adenosyl-L-methionine</keyword>
<evidence type="ECO:0000259" key="6">
    <source>
        <dbReference type="PROSITE" id="PS51686"/>
    </source>
</evidence>
<evidence type="ECO:0000256" key="2">
    <source>
        <dbReference type="ARBA" id="ARBA00022679"/>
    </source>
</evidence>
<dbReference type="GO" id="GO:0032259">
    <property type="term" value="P:methylation"/>
    <property type="evidence" value="ECO:0007669"/>
    <property type="project" value="UniProtKB-KW"/>
</dbReference>
<dbReference type="CDD" id="cd02440">
    <property type="entry name" value="AdoMet_MTases"/>
    <property type="match status" value="1"/>
</dbReference>
<dbReference type="Pfam" id="PF01189">
    <property type="entry name" value="Methyltr_RsmB-F"/>
    <property type="match status" value="1"/>
</dbReference>
<dbReference type="PROSITE" id="PS51686">
    <property type="entry name" value="SAM_MT_RSMB_NOP"/>
    <property type="match status" value="1"/>
</dbReference>
<dbReference type="InterPro" id="IPR049560">
    <property type="entry name" value="MeTrfase_RsmB-F_NOP2_cat"/>
</dbReference>
<comment type="caution">
    <text evidence="5">Lacks conserved residue(s) required for the propagation of feature annotation.</text>
</comment>
<dbReference type="PRINTS" id="PR02008">
    <property type="entry name" value="RCMTFAMILY"/>
</dbReference>